<keyword evidence="5 11" id="KW-0418">Kinase</keyword>
<dbReference type="GO" id="GO:0004496">
    <property type="term" value="F:mevalonate kinase activity"/>
    <property type="evidence" value="ECO:0007669"/>
    <property type="project" value="InterPro"/>
</dbReference>
<evidence type="ECO:0000256" key="5">
    <source>
        <dbReference type="ARBA" id="ARBA00022777"/>
    </source>
</evidence>
<dbReference type="Gene3D" id="3.30.70.890">
    <property type="entry name" value="GHMP kinase, C-terminal domain"/>
    <property type="match status" value="1"/>
</dbReference>
<evidence type="ECO:0000313" key="12">
    <source>
        <dbReference type="Proteomes" id="UP000504724"/>
    </source>
</evidence>
<keyword evidence="6" id="KW-0067">ATP-binding</keyword>
<evidence type="ECO:0000256" key="7">
    <source>
        <dbReference type="ARBA" id="ARBA00022842"/>
    </source>
</evidence>
<keyword evidence="8" id="KW-0443">Lipid metabolism</keyword>
<protein>
    <submittedName>
        <fullName evidence="11">GHMP kinase</fullName>
    </submittedName>
</protein>
<dbReference type="RefSeq" id="WP_173284281.1">
    <property type="nucleotide sequence ID" value="NZ_CP054020.1"/>
</dbReference>
<dbReference type="AlphaFoldDB" id="A0A7D4TFA0"/>
<feature type="domain" description="GHMP kinase N-terminal" evidence="10">
    <location>
        <begin position="77"/>
        <end position="160"/>
    </location>
</feature>
<dbReference type="SUPFAM" id="SSF54211">
    <property type="entry name" value="Ribosomal protein S5 domain 2-like"/>
    <property type="match status" value="1"/>
</dbReference>
<keyword evidence="4" id="KW-0547">Nucleotide-binding</keyword>
<evidence type="ECO:0000256" key="9">
    <source>
        <dbReference type="ARBA" id="ARBA00029438"/>
    </source>
</evidence>
<keyword evidence="1" id="KW-0963">Cytoplasm</keyword>
<evidence type="ECO:0000259" key="10">
    <source>
        <dbReference type="Pfam" id="PF00288"/>
    </source>
</evidence>
<dbReference type="PRINTS" id="PR00959">
    <property type="entry name" value="MEVGALKINASE"/>
</dbReference>
<dbReference type="SUPFAM" id="SSF55060">
    <property type="entry name" value="GHMP Kinase, C-terminal domain"/>
    <property type="match status" value="1"/>
</dbReference>
<dbReference type="PANTHER" id="PTHR43290:SF2">
    <property type="entry name" value="MEVALONATE KINASE"/>
    <property type="match status" value="1"/>
</dbReference>
<keyword evidence="7" id="KW-0460">Magnesium</keyword>
<dbReference type="GO" id="GO:0005737">
    <property type="term" value="C:cytoplasm"/>
    <property type="evidence" value="ECO:0007669"/>
    <property type="project" value="InterPro"/>
</dbReference>
<dbReference type="GO" id="GO:0005524">
    <property type="term" value="F:ATP binding"/>
    <property type="evidence" value="ECO:0007669"/>
    <property type="project" value="UniProtKB-KW"/>
</dbReference>
<evidence type="ECO:0000256" key="4">
    <source>
        <dbReference type="ARBA" id="ARBA00022741"/>
    </source>
</evidence>
<keyword evidence="12" id="KW-1185">Reference proteome</keyword>
<keyword evidence="2" id="KW-0444">Lipid biosynthesis</keyword>
<dbReference type="InterPro" id="IPR006205">
    <property type="entry name" value="Mev_gal_kin"/>
</dbReference>
<evidence type="ECO:0000313" key="11">
    <source>
        <dbReference type="EMBL" id="QKI88668.1"/>
    </source>
</evidence>
<reference evidence="11 12" key="1">
    <citation type="submission" date="2020-05" db="EMBL/GenBank/DDBJ databases">
        <title>Thiomicrorhabdus sediminis sp.nov. and Thiomicrorhabdus xiamenensis sp.nov., novel sulfur-oxidizing bacteria isolated from coastal sediment.</title>
        <authorList>
            <person name="Liu X."/>
        </authorList>
    </citation>
    <scope>NUCLEOTIDE SEQUENCE [LARGE SCALE GENOMIC DNA]</scope>
    <source>
        <strain evidence="11 12">G2</strain>
    </source>
</reference>
<dbReference type="InterPro" id="IPR036554">
    <property type="entry name" value="GHMP_kinase_C_sf"/>
</dbReference>
<dbReference type="UniPathway" id="UPA00057">
    <property type="reaction ID" value="UER00098"/>
</dbReference>
<gene>
    <name evidence="11" type="ORF">HQN79_03325</name>
</gene>
<dbReference type="PANTHER" id="PTHR43290">
    <property type="entry name" value="MEVALONATE KINASE"/>
    <property type="match status" value="1"/>
</dbReference>
<dbReference type="Proteomes" id="UP000504724">
    <property type="component" value="Chromosome"/>
</dbReference>
<evidence type="ECO:0000256" key="8">
    <source>
        <dbReference type="ARBA" id="ARBA00023098"/>
    </source>
</evidence>
<dbReference type="InterPro" id="IPR014721">
    <property type="entry name" value="Ribsml_uS5_D2-typ_fold_subgr"/>
</dbReference>
<dbReference type="InterPro" id="IPR006204">
    <property type="entry name" value="GHMP_kinase_N_dom"/>
</dbReference>
<evidence type="ECO:0000256" key="6">
    <source>
        <dbReference type="ARBA" id="ARBA00022840"/>
    </source>
</evidence>
<sequence length="341" mass="38099">MTMQRFISKAPANTMLLGEHSVVYGQPALACALDQWIEIEWQQREDQKVLIFSEIAQHTCDLQQLEIHPKLRFIGLALKHFQSALLQLGHGWELRVLSEFPSTIGLGSSAAVLAATLAGLNQITKSKLSKLELWQIGKEIIVEIQGRGSATDLAASLFGGVVFIQPPTEKQALKIESLPVNMDILLVYSGYKTPTAEVLEIVAQNWKAQPEMLDALYREMGQITQGAYHALTEHNWPVFYHSFEQYQSLMERLGVSDMTLDFLIAQLRACPLVWASKISGSGLGDCVLAIGEVYSKHRPQREKKPLLHECPEPEVVKNYLQLQLPISPIGTHIKNEPVQQA</sequence>
<dbReference type="GO" id="GO:0019287">
    <property type="term" value="P:isopentenyl diphosphate biosynthetic process, mevalonate pathway"/>
    <property type="evidence" value="ECO:0007669"/>
    <property type="project" value="UniProtKB-UniPathway"/>
</dbReference>
<accession>A0A7D4TFA0</accession>
<organism evidence="11 12">
    <name type="scientific">Thiomicrorhabdus xiamenensis</name>
    <dbReference type="NCBI Taxonomy" id="2739063"/>
    <lineage>
        <taxon>Bacteria</taxon>
        <taxon>Pseudomonadati</taxon>
        <taxon>Pseudomonadota</taxon>
        <taxon>Gammaproteobacteria</taxon>
        <taxon>Thiotrichales</taxon>
        <taxon>Piscirickettsiaceae</taxon>
        <taxon>Thiomicrorhabdus</taxon>
    </lineage>
</organism>
<name>A0A7D4TFA0_9GAMM</name>
<comment type="pathway">
    <text evidence="9">Isoprenoid biosynthesis; isopentenyl diphosphate biosynthesis via mevalonate pathway; isopentenyl diphosphate from (R)-mevalonate: step 1/3.</text>
</comment>
<evidence type="ECO:0000256" key="3">
    <source>
        <dbReference type="ARBA" id="ARBA00022679"/>
    </source>
</evidence>
<dbReference type="EMBL" id="CP054020">
    <property type="protein sequence ID" value="QKI88668.1"/>
    <property type="molecule type" value="Genomic_DNA"/>
</dbReference>
<evidence type="ECO:0000256" key="2">
    <source>
        <dbReference type="ARBA" id="ARBA00022516"/>
    </source>
</evidence>
<dbReference type="Pfam" id="PF00288">
    <property type="entry name" value="GHMP_kinases_N"/>
    <property type="match status" value="1"/>
</dbReference>
<dbReference type="InterPro" id="IPR020568">
    <property type="entry name" value="Ribosomal_Su5_D2-typ_SF"/>
</dbReference>
<keyword evidence="3" id="KW-0808">Transferase</keyword>
<proteinExistence type="predicted"/>
<dbReference type="KEGG" id="txa:HQN79_03325"/>
<dbReference type="Gene3D" id="3.30.230.10">
    <property type="match status" value="1"/>
</dbReference>
<evidence type="ECO:0000256" key="1">
    <source>
        <dbReference type="ARBA" id="ARBA00022490"/>
    </source>
</evidence>